<dbReference type="InterPro" id="IPR040222">
    <property type="entry name" value="ALOG"/>
</dbReference>
<reference evidence="8 9" key="1">
    <citation type="journal article" date="2007" name="Science">
        <title>Sea anemone genome reveals ancestral eumetazoan gene repertoire and genomic organization.</title>
        <authorList>
            <person name="Putnam N.H."/>
            <person name="Srivastava M."/>
            <person name="Hellsten U."/>
            <person name="Dirks B."/>
            <person name="Chapman J."/>
            <person name="Salamov A."/>
            <person name="Terry A."/>
            <person name="Shapiro H."/>
            <person name="Lindquist E."/>
            <person name="Kapitonov V.V."/>
            <person name="Jurka J."/>
            <person name="Genikhovich G."/>
            <person name="Grigoriev I.V."/>
            <person name="Lucas S.M."/>
            <person name="Steele R.E."/>
            <person name="Finnerty J.R."/>
            <person name="Technau U."/>
            <person name="Martindale M.Q."/>
            <person name="Rokhsar D.S."/>
        </authorList>
    </citation>
    <scope>NUCLEOTIDE SEQUENCE [LARGE SCALE GENOMIC DNA]</scope>
    <source>
        <strain evidence="9">CH2 X CH6</strain>
    </source>
</reference>
<evidence type="ECO:0000256" key="6">
    <source>
        <dbReference type="ARBA" id="ARBA00023242"/>
    </source>
</evidence>
<name>A7RH00_NEMVE</name>
<evidence type="ECO:0000256" key="4">
    <source>
        <dbReference type="ARBA" id="ARBA00023125"/>
    </source>
</evidence>
<feature type="non-terminal residue" evidence="8">
    <location>
        <position position="1"/>
    </location>
</feature>
<dbReference type="PANTHER" id="PTHR31165:SF2">
    <property type="entry name" value="ALOG DOMAIN-CONTAINING PROTEIN"/>
    <property type="match status" value="1"/>
</dbReference>
<keyword evidence="3" id="KW-0805">Transcription regulation</keyword>
<dbReference type="Pfam" id="PF04852">
    <property type="entry name" value="ALOG_dom"/>
    <property type="match status" value="1"/>
</dbReference>
<dbReference type="PROSITE" id="PS51697">
    <property type="entry name" value="ALOG"/>
    <property type="match status" value="1"/>
</dbReference>
<dbReference type="InterPro" id="IPR006936">
    <property type="entry name" value="ALOG_dom"/>
</dbReference>
<keyword evidence="4" id="KW-0238">DNA-binding</keyword>
<keyword evidence="9" id="KW-1185">Reference proteome</keyword>
<dbReference type="Proteomes" id="UP000001593">
    <property type="component" value="Unassembled WGS sequence"/>
</dbReference>
<evidence type="ECO:0000256" key="3">
    <source>
        <dbReference type="ARBA" id="ARBA00023015"/>
    </source>
</evidence>
<organism evidence="8 9">
    <name type="scientific">Nematostella vectensis</name>
    <name type="common">Starlet sea anemone</name>
    <dbReference type="NCBI Taxonomy" id="45351"/>
    <lineage>
        <taxon>Eukaryota</taxon>
        <taxon>Metazoa</taxon>
        <taxon>Cnidaria</taxon>
        <taxon>Anthozoa</taxon>
        <taxon>Hexacorallia</taxon>
        <taxon>Actiniaria</taxon>
        <taxon>Edwardsiidae</taxon>
        <taxon>Nematostella</taxon>
    </lineage>
</organism>
<dbReference type="GO" id="GO:0005634">
    <property type="term" value="C:nucleus"/>
    <property type="evidence" value="ECO:0000318"/>
    <property type="project" value="GO_Central"/>
</dbReference>
<evidence type="ECO:0000256" key="2">
    <source>
        <dbReference type="ARBA" id="ARBA00010308"/>
    </source>
</evidence>
<gene>
    <name evidence="8" type="ORF">NEMVEDRAFT_v1g81144</name>
</gene>
<sequence length="96" mass="10699">SSYDKQKSQLEKELCNFLSSLDPPKSILSCIPQDIVRFLVWKDRKGKTKVHRDGCSPSTSRTKNTCSCPTRLASGTVDSIIGKLRTILKSAGRTRE</sequence>
<keyword evidence="6" id="KW-0539">Nucleus</keyword>
<dbReference type="InParanoid" id="A7RH00"/>
<dbReference type="HOGENOM" id="CLU_165202_0_0_1"/>
<evidence type="ECO:0000259" key="7">
    <source>
        <dbReference type="PROSITE" id="PS51697"/>
    </source>
</evidence>
<evidence type="ECO:0000313" key="9">
    <source>
        <dbReference type="Proteomes" id="UP000001593"/>
    </source>
</evidence>
<evidence type="ECO:0000256" key="5">
    <source>
        <dbReference type="ARBA" id="ARBA00023163"/>
    </source>
</evidence>
<comment type="similarity">
    <text evidence="2">Belongs to the plant homeotic and developmental regulators ALOG protein family.</text>
</comment>
<keyword evidence="5" id="KW-0804">Transcription</keyword>
<dbReference type="AlphaFoldDB" id="A7RH00"/>
<dbReference type="PhylomeDB" id="A7RH00"/>
<evidence type="ECO:0000256" key="1">
    <source>
        <dbReference type="ARBA" id="ARBA00004123"/>
    </source>
</evidence>
<dbReference type="PANTHER" id="PTHR31165">
    <property type="entry name" value="PROTEIN G1-LIKE2"/>
    <property type="match status" value="1"/>
</dbReference>
<dbReference type="EMBL" id="DS469510">
    <property type="protein sequence ID" value="EDO49265.1"/>
    <property type="molecule type" value="Genomic_DNA"/>
</dbReference>
<accession>A7RH00</accession>
<evidence type="ECO:0000313" key="8">
    <source>
        <dbReference type="EMBL" id="EDO49265.1"/>
    </source>
</evidence>
<comment type="subcellular location">
    <subcellularLocation>
        <location evidence="1">Nucleus</location>
    </subcellularLocation>
</comment>
<feature type="domain" description="ALOG" evidence="7">
    <location>
        <begin position="2"/>
        <end position="96"/>
    </location>
</feature>
<dbReference type="GO" id="GO:0009299">
    <property type="term" value="P:mRNA transcription"/>
    <property type="evidence" value="ECO:0000318"/>
    <property type="project" value="GO_Central"/>
</dbReference>
<proteinExistence type="inferred from homology"/>
<dbReference type="GO" id="GO:0003677">
    <property type="term" value="F:DNA binding"/>
    <property type="evidence" value="ECO:0007669"/>
    <property type="project" value="UniProtKB-KW"/>
</dbReference>
<protein>
    <recommendedName>
        <fullName evidence="7">ALOG domain-containing protein</fullName>
    </recommendedName>
</protein>